<comment type="caution">
    <text evidence="2">The sequence shown here is derived from an EMBL/GenBank/DDBJ whole genome shotgun (WGS) entry which is preliminary data.</text>
</comment>
<dbReference type="InterPro" id="IPR003115">
    <property type="entry name" value="ParB_N"/>
</dbReference>
<evidence type="ECO:0000313" key="3">
    <source>
        <dbReference type="Proteomes" id="UP000305511"/>
    </source>
</evidence>
<dbReference type="EMBL" id="SIYF01000579">
    <property type="protein sequence ID" value="TKK63907.1"/>
    <property type="molecule type" value="Genomic_DNA"/>
</dbReference>
<reference evidence="2 3" key="1">
    <citation type="submission" date="2019-02" db="EMBL/GenBank/DDBJ databases">
        <title>Bacteria dissemination in different level of health care in South Africa: the effectiveness of infections prevention and control.</title>
        <authorList>
            <person name="Shobo C."/>
            <person name="Amoako D.G."/>
            <person name="Allam M."/>
            <person name="Ismail A."/>
            <person name="Bester L.A."/>
            <person name="Essack S.Y."/>
        </authorList>
    </citation>
    <scope>NUCLEOTIDE SEQUENCE [LARGE SCALE GENOMIC DNA]</scope>
    <source>
        <strain evidence="2 3">2SIL2</strain>
    </source>
</reference>
<dbReference type="InterPro" id="IPR036086">
    <property type="entry name" value="ParB/Sulfiredoxin_sf"/>
</dbReference>
<accession>A0A4U3KSE9</accession>
<name>A0A4U3KSE9_ENTFL</name>
<dbReference type="SUPFAM" id="SSF110849">
    <property type="entry name" value="ParB/Sulfiredoxin"/>
    <property type="match status" value="1"/>
</dbReference>
<proteinExistence type="predicted"/>
<dbReference type="RefSeq" id="WP_016630582.1">
    <property type="nucleotide sequence ID" value="NZ_JAMWKG010000005.1"/>
</dbReference>
<dbReference type="Gene3D" id="3.90.1530.10">
    <property type="entry name" value="Conserved hypothetical protein from pyrococcus furiosus pfu- 392566-001, ParB domain"/>
    <property type="match status" value="1"/>
</dbReference>
<dbReference type="Proteomes" id="UP000305511">
    <property type="component" value="Unassembled WGS sequence"/>
</dbReference>
<dbReference type="AlphaFoldDB" id="A0A4U3KSE9"/>
<feature type="domain" description="ParB-like N-terminal" evidence="1">
    <location>
        <begin position="10"/>
        <end position="90"/>
    </location>
</feature>
<organism evidence="2 3">
    <name type="scientific">Enterococcus faecalis</name>
    <name type="common">Streptococcus faecalis</name>
    <dbReference type="NCBI Taxonomy" id="1351"/>
    <lineage>
        <taxon>Bacteria</taxon>
        <taxon>Bacillati</taxon>
        <taxon>Bacillota</taxon>
        <taxon>Bacilli</taxon>
        <taxon>Lactobacillales</taxon>
        <taxon>Enterococcaceae</taxon>
        <taxon>Enterococcus</taxon>
    </lineage>
</organism>
<gene>
    <name evidence="2" type="ORF">EY666_17700</name>
</gene>
<protein>
    <submittedName>
        <fullName evidence="2">Chromosome partitioning protein ParB</fullName>
    </submittedName>
</protein>
<evidence type="ECO:0000313" key="2">
    <source>
        <dbReference type="EMBL" id="TKK63907.1"/>
    </source>
</evidence>
<evidence type="ECO:0000259" key="1">
    <source>
        <dbReference type="SMART" id="SM00470"/>
    </source>
</evidence>
<dbReference type="SMART" id="SM00470">
    <property type="entry name" value="ParB"/>
    <property type="match status" value="1"/>
</dbReference>
<sequence>MGKLIGKLYETKDYSKFKFLKGNRAIQEKRSLIESIEKSGILVPIDVNEKFEIIDGQTRFLIARKLNKSIPYIISKGLNLDDVIELNSTIKTWKIGDFIRKYSMDGMNEYKKLQFIVKKYKNISPSSLISLAMGNKHYDGNSQELVKTGQFSFYNYKEFIRLLDSYGNFCEELNLRSSQQTFFAYVELFIVKDFDYYRLINGFKIKTKNVIEGIFHQGVVLEEFLKAYNYKLHRNSNKAIKYEIEIDGKPVIRDIQSMFLIKEIKNG</sequence>